<dbReference type="AlphaFoldDB" id="A0A0P9N9K5"/>
<organism evidence="1 2">
    <name type="scientific">Pseudomonas cannabina</name>
    <dbReference type="NCBI Taxonomy" id="86840"/>
    <lineage>
        <taxon>Bacteria</taxon>
        <taxon>Pseudomonadati</taxon>
        <taxon>Pseudomonadota</taxon>
        <taxon>Gammaproteobacteria</taxon>
        <taxon>Pseudomonadales</taxon>
        <taxon>Pseudomonadaceae</taxon>
        <taxon>Pseudomonas</taxon>
    </lineage>
</organism>
<name>A0A0P9N9K5_PSECA</name>
<dbReference type="PATRIC" id="fig|86840.3.peg.5004"/>
<sequence>MIAMGALGIAAAILEIFDILDDSAGVKTSEEKNWLDLRRR</sequence>
<evidence type="ECO:0000313" key="1">
    <source>
        <dbReference type="EMBL" id="KPW67826.1"/>
    </source>
</evidence>
<protein>
    <submittedName>
        <fullName evidence="1">Uncharacterized protein</fullName>
    </submittedName>
</protein>
<dbReference type="EMBL" id="LJPX01000501">
    <property type="protein sequence ID" value="KPW67826.1"/>
    <property type="molecule type" value="Genomic_DNA"/>
</dbReference>
<gene>
    <name evidence="1" type="ORF">ALO81_200122</name>
</gene>
<reference evidence="1 2" key="1">
    <citation type="submission" date="2015-09" db="EMBL/GenBank/DDBJ databases">
        <title>Genome announcement of multiple Pseudomonas syringae strains.</title>
        <authorList>
            <person name="Thakur S."/>
            <person name="Wang P.W."/>
            <person name="Gong Y."/>
            <person name="Weir B.S."/>
            <person name="Guttman D.S."/>
        </authorList>
    </citation>
    <scope>NUCLEOTIDE SEQUENCE [LARGE SCALE GENOMIC DNA]</scope>
    <source>
        <strain evidence="1 2">ICMP2823</strain>
    </source>
</reference>
<dbReference type="Proteomes" id="UP000050564">
    <property type="component" value="Unassembled WGS sequence"/>
</dbReference>
<evidence type="ECO:0000313" key="2">
    <source>
        <dbReference type="Proteomes" id="UP000050564"/>
    </source>
</evidence>
<proteinExistence type="predicted"/>
<accession>A0A0P9N9K5</accession>
<comment type="caution">
    <text evidence="1">The sequence shown here is derived from an EMBL/GenBank/DDBJ whole genome shotgun (WGS) entry which is preliminary data.</text>
</comment>